<dbReference type="Proteomes" id="UP000536685">
    <property type="component" value="Unassembled WGS sequence"/>
</dbReference>
<feature type="transmembrane region" description="Helical" evidence="1">
    <location>
        <begin position="42"/>
        <end position="66"/>
    </location>
</feature>
<reference evidence="2 3" key="1">
    <citation type="submission" date="2020-08" db="EMBL/GenBank/DDBJ databases">
        <title>Sequencing the genomes of 1000 actinobacteria strains.</title>
        <authorList>
            <person name="Klenk H.-P."/>
        </authorList>
    </citation>
    <scope>NUCLEOTIDE SEQUENCE [LARGE SCALE GENOMIC DNA]</scope>
    <source>
        <strain evidence="2 3">DSM 105784</strain>
    </source>
</reference>
<feature type="transmembrane region" description="Helical" evidence="1">
    <location>
        <begin position="78"/>
        <end position="96"/>
    </location>
</feature>
<gene>
    <name evidence="2" type="ORF">HD599_002416</name>
</gene>
<keyword evidence="1" id="KW-0472">Membrane</keyword>
<accession>A0A841AR80</accession>
<dbReference type="NCBIfam" id="NF038065">
    <property type="entry name" value="Pr6Pr"/>
    <property type="match status" value="1"/>
</dbReference>
<keyword evidence="1" id="KW-0812">Transmembrane</keyword>
<evidence type="ECO:0000313" key="2">
    <source>
        <dbReference type="EMBL" id="MBB5844093.1"/>
    </source>
</evidence>
<sequence>MTSPSRRTLGALRIAAATVVLATVVVQIADRLLNDAFDPAEYFSYFTIQSGLITIVVLAVGGALALRLPRDTALYTTVRLATVAYAVVTAGVYNLLLRYVPYEGYQGLQWPTEVLHVWIPLFVVLDWLLSPGRASLPYSALRVVMAYPVAWLGFTLLRGAVTAVYPYPFLDPATAGWGSVAVYIVGLSAFILGIAALGIHYSRRRARPVAASRRPGRIHGAHASMGR</sequence>
<dbReference type="EMBL" id="JACHMJ010000001">
    <property type="protein sequence ID" value="MBB5844093.1"/>
    <property type="molecule type" value="Genomic_DNA"/>
</dbReference>
<organism evidence="2 3">
    <name type="scientific">Conyzicola lurida</name>
    <dbReference type="NCBI Taxonomy" id="1172621"/>
    <lineage>
        <taxon>Bacteria</taxon>
        <taxon>Bacillati</taxon>
        <taxon>Actinomycetota</taxon>
        <taxon>Actinomycetes</taxon>
        <taxon>Micrococcales</taxon>
        <taxon>Microbacteriaceae</taxon>
        <taxon>Conyzicola</taxon>
    </lineage>
</organism>
<protein>
    <recommendedName>
        <fullName evidence="4">FAR-17a/AIG1-like protein</fullName>
    </recommendedName>
</protein>
<name>A0A841AR80_9MICO</name>
<evidence type="ECO:0000313" key="3">
    <source>
        <dbReference type="Proteomes" id="UP000536685"/>
    </source>
</evidence>
<comment type="caution">
    <text evidence="2">The sequence shown here is derived from an EMBL/GenBank/DDBJ whole genome shotgun (WGS) entry which is preliminary data.</text>
</comment>
<evidence type="ECO:0008006" key="4">
    <source>
        <dbReference type="Google" id="ProtNLM"/>
    </source>
</evidence>
<dbReference type="AlphaFoldDB" id="A0A841AR80"/>
<keyword evidence="3" id="KW-1185">Reference proteome</keyword>
<dbReference type="InterPro" id="IPR049713">
    <property type="entry name" value="Pr6Pr-like"/>
</dbReference>
<feature type="transmembrane region" description="Helical" evidence="1">
    <location>
        <begin position="108"/>
        <end position="129"/>
    </location>
</feature>
<feature type="transmembrane region" description="Helical" evidence="1">
    <location>
        <begin position="177"/>
        <end position="199"/>
    </location>
</feature>
<proteinExistence type="predicted"/>
<dbReference type="RefSeq" id="WP_184237914.1">
    <property type="nucleotide sequence ID" value="NZ_JACHMJ010000001.1"/>
</dbReference>
<feature type="transmembrane region" description="Helical" evidence="1">
    <location>
        <begin position="141"/>
        <end position="165"/>
    </location>
</feature>
<keyword evidence="1" id="KW-1133">Transmembrane helix</keyword>
<feature type="transmembrane region" description="Helical" evidence="1">
    <location>
        <begin position="12"/>
        <end position="30"/>
    </location>
</feature>
<evidence type="ECO:0000256" key="1">
    <source>
        <dbReference type="SAM" id="Phobius"/>
    </source>
</evidence>